<keyword evidence="3 9" id="KW-0819">tRNA processing</keyword>
<keyword evidence="5 9" id="KW-0067">ATP-binding</keyword>
<feature type="domain" description="tRNA-specific 2-thiouridylase MnmA-like C-terminal" evidence="10">
    <location>
        <begin position="268"/>
        <end position="342"/>
    </location>
</feature>
<dbReference type="PANTHER" id="PTHR11933:SF5">
    <property type="entry name" value="MITOCHONDRIAL TRNA-SPECIFIC 2-THIOURIDYLASE 1"/>
    <property type="match status" value="1"/>
</dbReference>
<dbReference type="Pfam" id="PF20259">
    <property type="entry name" value="tRNA_Me_trans_M"/>
    <property type="match status" value="1"/>
</dbReference>
<evidence type="ECO:0000256" key="1">
    <source>
        <dbReference type="ARBA" id="ARBA00022555"/>
    </source>
</evidence>
<evidence type="ECO:0000256" key="7">
    <source>
        <dbReference type="ARBA" id="ARBA00023157"/>
    </source>
</evidence>
<keyword evidence="9" id="KW-0963">Cytoplasm</keyword>
<organism evidence="12 13">
    <name type="scientific">Peptococcus niger</name>
    <dbReference type="NCBI Taxonomy" id="2741"/>
    <lineage>
        <taxon>Bacteria</taxon>
        <taxon>Bacillati</taxon>
        <taxon>Bacillota</taxon>
        <taxon>Clostridia</taxon>
        <taxon>Eubacteriales</taxon>
        <taxon>Peptococcaceae</taxon>
        <taxon>Peptococcus</taxon>
    </lineage>
</organism>
<dbReference type="GO" id="GO:0103016">
    <property type="term" value="F:tRNA-uridine 2-sulfurtransferase activity"/>
    <property type="evidence" value="ECO:0007669"/>
    <property type="project" value="UniProtKB-EC"/>
</dbReference>
<dbReference type="EMBL" id="FNAF01000001">
    <property type="protein sequence ID" value="SDD16920.1"/>
    <property type="molecule type" value="Genomic_DNA"/>
</dbReference>
<dbReference type="EC" id="2.8.1.13" evidence="9"/>
<dbReference type="SUPFAM" id="SSF52402">
    <property type="entry name" value="Adenine nucleotide alpha hydrolases-like"/>
    <property type="match status" value="1"/>
</dbReference>
<evidence type="ECO:0000256" key="8">
    <source>
        <dbReference type="ARBA" id="ARBA00051542"/>
    </source>
</evidence>
<dbReference type="STRING" id="2741.SAMN04489866_101348"/>
<dbReference type="InterPro" id="IPR023382">
    <property type="entry name" value="MnmA-like_central_sf"/>
</dbReference>
<dbReference type="GO" id="GO:0005737">
    <property type="term" value="C:cytoplasm"/>
    <property type="evidence" value="ECO:0007669"/>
    <property type="project" value="UniProtKB-SubCell"/>
</dbReference>
<feature type="site" description="Interaction with tRNA" evidence="9">
    <location>
        <position position="118"/>
    </location>
</feature>
<keyword evidence="4 9" id="KW-0547">Nucleotide-binding</keyword>
<evidence type="ECO:0000256" key="6">
    <source>
        <dbReference type="ARBA" id="ARBA00022884"/>
    </source>
</evidence>
<dbReference type="InterPro" id="IPR004506">
    <property type="entry name" value="MnmA-like"/>
</dbReference>
<feature type="binding site" evidence="9">
    <location>
        <position position="33"/>
    </location>
    <ligand>
        <name>ATP</name>
        <dbReference type="ChEBI" id="CHEBI:30616"/>
    </ligand>
</feature>
<dbReference type="PANTHER" id="PTHR11933">
    <property type="entry name" value="TRNA 5-METHYLAMINOMETHYL-2-THIOURIDYLATE -METHYLTRANSFERASE"/>
    <property type="match status" value="1"/>
</dbReference>
<dbReference type="Proteomes" id="UP000198995">
    <property type="component" value="Unassembled WGS sequence"/>
</dbReference>
<comment type="catalytic activity">
    <reaction evidence="8 9">
        <text>S-sulfanyl-L-cysteinyl-[protein] + uridine(34) in tRNA + AH2 + ATP = 2-thiouridine(34) in tRNA + L-cysteinyl-[protein] + A + AMP + diphosphate + H(+)</text>
        <dbReference type="Rhea" id="RHEA:47032"/>
        <dbReference type="Rhea" id="RHEA-COMP:10131"/>
        <dbReference type="Rhea" id="RHEA-COMP:11726"/>
        <dbReference type="Rhea" id="RHEA-COMP:11727"/>
        <dbReference type="Rhea" id="RHEA-COMP:11728"/>
        <dbReference type="ChEBI" id="CHEBI:13193"/>
        <dbReference type="ChEBI" id="CHEBI:15378"/>
        <dbReference type="ChEBI" id="CHEBI:17499"/>
        <dbReference type="ChEBI" id="CHEBI:29950"/>
        <dbReference type="ChEBI" id="CHEBI:30616"/>
        <dbReference type="ChEBI" id="CHEBI:33019"/>
        <dbReference type="ChEBI" id="CHEBI:61963"/>
        <dbReference type="ChEBI" id="CHEBI:65315"/>
        <dbReference type="ChEBI" id="CHEBI:87170"/>
        <dbReference type="ChEBI" id="CHEBI:456215"/>
        <dbReference type="EC" id="2.8.1.13"/>
    </reaction>
</comment>
<dbReference type="GO" id="GO:0002143">
    <property type="term" value="P:tRNA wobble position uridine thiolation"/>
    <property type="evidence" value="ECO:0007669"/>
    <property type="project" value="TreeGrafter"/>
</dbReference>
<dbReference type="Gene3D" id="2.40.30.10">
    <property type="entry name" value="Translation factors"/>
    <property type="match status" value="1"/>
</dbReference>
<dbReference type="InterPro" id="IPR046884">
    <property type="entry name" value="MnmA-like_central"/>
</dbReference>
<dbReference type="RefSeq" id="WP_091791023.1">
    <property type="nucleotide sequence ID" value="NZ_FNAF01000001.1"/>
</dbReference>
<protein>
    <recommendedName>
        <fullName evidence="9">tRNA-specific 2-thiouridylase MnmA</fullName>
        <ecNumber evidence="9">2.8.1.13</ecNumber>
    </recommendedName>
</protein>
<dbReference type="HAMAP" id="MF_00144">
    <property type="entry name" value="tRNA_thiouridyl_MnmA"/>
    <property type="match status" value="1"/>
</dbReference>
<accession>A0A1G6SJ07</accession>
<dbReference type="OrthoDB" id="9800696at2"/>
<evidence type="ECO:0000313" key="13">
    <source>
        <dbReference type="Proteomes" id="UP000198995"/>
    </source>
</evidence>
<comment type="subcellular location">
    <subcellularLocation>
        <location evidence="9">Cytoplasm</location>
    </subcellularLocation>
</comment>
<dbReference type="GO" id="GO:0008168">
    <property type="term" value="F:methyltransferase activity"/>
    <property type="evidence" value="ECO:0007669"/>
    <property type="project" value="UniProtKB-KW"/>
</dbReference>
<feature type="region of interest" description="Interaction with tRNA" evidence="9">
    <location>
        <begin position="139"/>
        <end position="141"/>
    </location>
</feature>
<proteinExistence type="inferred from homology"/>
<keyword evidence="7" id="KW-1015">Disulfide bond</keyword>
<dbReference type="CDD" id="cd01998">
    <property type="entry name" value="MnmA_TRMU-like"/>
    <property type="match status" value="1"/>
</dbReference>
<keyword evidence="12" id="KW-0489">Methyltransferase</keyword>
<dbReference type="Pfam" id="PF03054">
    <property type="entry name" value="tRNA_Me_trans"/>
    <property type="match status" value="1"/>
</dbReference>
<sequence>MNTIALGMSGGVDSSVAVHLLQKAGWKVVGLHLKLTAHTGRDDSAAADARRVADFFGIPLHIIDAQADFESLVTSPFAEAYLKGQTPNPCIRCNRLIKFGRLWQEAQALGATHLATGHYARIRTLNGDTGLFRGADHQKDQSYFLYGINRTLLPQVRFPLGDYTKPEIRAIAADLNLPVASKSDSQEICFIDDDDYARWLERNCDDLPHQGTFVASDGSLLGHHQGAWRFTIGQRKGLGLALGYPAYVEKIDAASGQVVIGDGTALYRQELTAHDLNWLLPLNPESGRATVKIRSRGEGAPAKWQVENKRLTVHFQQPIRAITPGQSVVLYDGDRVIGGGIID</sequence>
<dbReference type="NCBIfam" id="TIGR00420">
    <property type="entry name" value="trmU"/>
    <property type="match status" value="1"/>
</dbReference>
<feature type="active site" description="Cysteine persulfide intermediate" evidence="9">
    <location>
        <position position="189"/>
    </location>
</feature>
<feature type="domain" description="tRNA-specific 2-thiouridylase MnmA-like central" evidence="11">
    <location>
        <begin position="209"/>
        <end position="262"/>
    </location>
</feature>
<dbReference type="InterPro" id="IPR014729">
    <property type="entry name" value="Rossmann-like_a/b/a_fold"/>
</dbReference>
<feature type="active site" description="Nucleophile" evidence="9">
    <location>
        <position position="93"/>
    </location>
</feature>
<gene>
    <name evidence="9" type="primary">mnmA</name>
    <name evidence="12" type="ORF">SAMN04489866_101348</name>
</gene>
<evidence type="ECO:0000259" key="11">
    <source>
        <dbReference type="Pfam" id="PF20259"/>
    </source>
</evidence>
<keyword evidence="6 9" id="KW-0694">RNA-binding</keyword>
<evidence type="ECO:0000256" key="3">
    <source>
        <dbReference type="ARBA" id="ARBA00022694"/>
    </source>
</evidence>
<feature type="site" description="Interaction with tRNA" evidence="9">
    <location>
        <position position="326"/>
    </location>
</feature>
<evidence type="ECO:0000259" key="10">
    <source>
        <dbReference type="Pfam" id="PF20258"/>
    </source>
</evidence>
<feature type="binding site" evidence="9">
    <location>
        <position position="117"/>
    </location>
    <ligand>
        <name>ATP</name>
        <dbReference type="ChEBI" id="CHEBI:30616"/>
    </ligand>
</feature>
<comment type="similarity">
    <text evidence="9">Belongs to the MnmA/TRMU family.</text>
</comment>
<comment type="caution">
    <text evidence="9">Lacks conserved residue(s) required for the propagation of feature annotation.</text>
</comment>
<dbReference type="GO" id="GO:0032259">
    <property type="term" value="P:methylation"/>
    <property type="evidence" value="ECO:0007669"/>
    <property type="project" value="UniProtKB-KW"/>
</dbReference>
<reference evidence="12 13" key="1">
    <citation type="submission" date="2016-10" db="EMBL/GenBank/DDBJ databases">
        <authorList>
            <person name="de Groot N.N."/>
        </authorList>
    </citation>
    <scope>NUCLEOTIDE SEQUENCE [LARGE SCALE GENOMIC DNA]</scope>
    <source>
        <strain evidence="12 13">DSM 20475</strain>
    </source>
</reference>
<dbReference type="GO" id="GO:0000049">
    <property type="term" value="F:tRNA binding"/>
    <property type="evidence" value="ECO:0007669"/>
    <property type="project" value="UniProtKB-KW"/>
</dbReference>
<dbReference type="NCBIfam" id="NF001138">
    <property type="entry name" value="PRK00143.1"/>
    <property type="match status" value="1"/>
</dbReference>
<keyword evidence="13" id="KW-1185">Reference proteome</keyword>
<comment type="function">
    <text evidence="9">Catalyzes the 2-thiolation of uridine at the wobble position (U34) of tRNA, leading to the formation of s(2)U34.</text>
</comment>
<keyword evidence="2 9" id="KW-0808">Transferase</keyword>
<name>A0A1G6SJ07_PEPNI</name>
<keyword evidence="1 9" id="KW-0820">tRNA-binding</keyword>
<evidence type="ECO:0000256" key="5">
    <source>
        <dbReference type="ARBA" id="ARBA00022840"/>
    </source>
</evidence>
<dbReference type="GO" id="GO:0005524">
    <property type="term" value="F:ATP binding"/>
    <property type="evidence" value="ECO:0007669"/>
    <property type="project" value="UniProtKB-KW"/>
</dbReference>
<evidence type="ECO:0000256" key="9">
    <source>
        <dbReference type="HAMAP-Rule" id="MF_00144"/>
    </source>
</evidence>
<dbReference type="InterPro" id="IPR046885">
    <property type="entry name" value="MnmA-like_C"/>
</dbReference>
<dbReference type="Gene3D" id="2.30.30.280">
    <property type="entry name" value="Adenine nucleotide alpha hydrolases-like domains"/>
    <property type="match status" value="1"/>
</dbReference>
<evidence type="ECO:0000256" key="2">
    <source>
        <dbReference type="ARBA" id="ARBA00022679"/>
    </source>
</evidence>
<dbReference type="AlphaFoldDB" id="A0A1G6SJ07"/>
<evidence type="ECO:0000313" key="12">
    <source>
        <dbReference type="EMBL" id="SDD16920.1"/>
    </source>
</evidence>
<evidence type="ECO:0000256" key="4">
    <source>
        <dbReference type="ARBA" id="ARBA00022741"/>
    </source>
</evidence>
<feature type="binding site" evidence="9">
    <location>
        <begin position="7"/>
        <end position="14"/>
    </location>
    <ligand>
        <name>ATP</name>
        <dbReference type="ChEBI" id="CHEBI:30616"/>
    </ligand>
</feature>
<dbReference type="Gene3D" id="3.40.50.620">
    <property type="entry name" value="HUPs"/>
    <property type="match status" value="1"/>
</dbReference>
<dbReference type="Pfam" id="PF20258">
    <property type="entry name" value="tRNA_Me_trans_C"/>
    <property type="match status" value="1"/>
</dbReference>